<name>A0ABP8HX61_9BACT</name>
<dbReference type="SUPFAM" id="SSF48452">
    <property type="entry name" value="TPR-like"/>
    <property type="match status" value="1"/>
</dbReference>
<proteinExistence type="predicted"/>
<keyword evidence="3" id="KW-1185">Reference proteome</keyword>
<dbReference type="InterPro" id="IPR041662">
    <property type="entry name" value="SusD-like_2"/>
</dbReference>
<reference evidence="3" key="1">
    <citation type="journal article" date="2019" name="Int. J. Syst. Evol. Microbiol.">
        <title>The Global Catalogue of Microorganisms (GCM) 10K type strain sequencing project: providing services to taxonomists for standard genome sequencing and annotation.</title>
        <authorList>
            <consortium name="The Broad Institute Genomics Platform"/>
            <consortium name="The Broad Institute Genome Sequencing Center for Infectious Disease"/>
            <person name="Wu L."/>
            <person name="Ma J."/>
        </authorList>
    </citation>
    <scope>NUCLEOTIDE SEQUENCE [LARGE SCALE GENOMIC DNA]</scope>
    <source>
        <strain evidence="3">JCM 17923</strain>
    </source>
</reference>
<evidence type="ECO:0000313" key="3">
    <source>
        <dbReference type="Proteomes" id="UP001501153"/>
    </source>
</evidence>
<evidence type="ECO:0000313" key="2">
    <source>
        <dbReference type="EMBL" id="GAA4346648.1"/>
    </source>
</evidence>
<gene>
    <name evidence="2" type="ORF">GCM10023185_01140</name>
</gene>
<feature type="chain" id="PRO_5046224730" evidence="1">
    <location>
        <begin position="22"/>
        <end position="478"/>
    </location>
</feature>
<feature type="signal peptide" evidence="1">
    <location>
        <begin position="1"/>
        <end position="21"/>
    </location>
</feature>
<organism evidence="2 3">
    <name type="scientific">Hymenobacter saemangeumensis</name>
    <dbReference type="NCBI Taxonomy" id="1084522"/>
    <lineage>
        <taxon>Bacteria</taxon>
        <taxon>Pseudomonadati</taxon>
        <taxon>Bacteroidota</taxon>
        <taxon>Cytophagia</taxon>
        <taxon>Cytophagales</taxon>
        <taxon>Hymenobacteraceae</taxon>
        <taxon>Hymenobacter</taxon>
    </lineage>
</organism>
<dbReference type="RefSeq" id="WP_345232826.1">
    <property type="nucleotide sequence ID" value="NZ_BAABGZ010000006.1"/>
</dbReference>
<dbReference type="Gene3D" id="1.25.40.390">
    <property type="match status" value="1"/>
</dbReference>
<protein>
    <submittedName>
        <fullName evidence="2">SusD/RagB family nutrient-binding outer membrane lipoprotein</fullName>
    </submittedName>
</protein>
<keyword evidence="2" id="KW-0449">Lipoprotein</keyword>
<dbReference type="Pfam" id="PF12771">
    <property type="entry name" value="SusD-like_2"/>
    <property type="match status" value="1"/>
</dbReference>
<accession>A0ABP8HX61</accession>
<dbReference type="Proteomes" id="UP001501153">
    <property type="component" value="Unassembled WGS sequence"/>
</dbReference>
<dbReference type="InterPro" id="IPR011990">
    <property type="entry name" value="TPR-like_helical_dom_sf"/>
</dbReference>
<dbReference type="EMBL" id="BAABGZ010000006">
    <property type="protein sequence ID" value="GAA4346648.1"/>
    <property type="molecule type" value="Genomic_DNA"/>
</dbReference>
<sequence length="478" mass="52458">MKKLLLTALSATLLLSASSCVDSLDDYNIDTKNPTKVPASTLFSNAERNLGRTMASSSVNLNVFRLYVQYWAQTTYFDESIYDINTRAINTNFWSALYRDVLRDLQEAKTLASADILTSNKTKANQLAAIEVLEVYTWMTLVDTFGDIPYSQALNIDTPQPKYDDDAAIYADLATRLDRAIAALDASGDSFGDADLIYHGDVASWKMFANSLKLRMALTIADVDDAKARTMAQQAAPNVFTSNDDNAQLNFLSTSPSTNPVWEDLVQSGRKDYVGANTFINRLTSLNDPRLPVYFKMKPMTMTYVGGVYGTNNNYNSFSAPGAALEDPTLPGVLLSYTEVEFLLAEAAARTYSVGGTPASHYNAAVTASIQQWGGSAAQAAAYLAQPSVAYATAAGTYKQKIGNQKWIALYNQPVEAWKEYRRLDAPALVKPTQARTDLPLRFTYPVNEQNLNTANYTAAASAMGGDLVTSKVFWDRF</sequence>
<comment type="caution">
    <text evidence="2">The sequence shown here is derived from an EMBL/GenBank/DDBJ whole genome shotgun (WGS) entry which is preliminary data.</text>
</comment>
<evidence type="ECO:0000256" key="1">
    <source>
        <dbReference type="SAM" id="SignalP"/>
    </source>
</evidence>
<dbReference type="PROSITE" id="PS51257">
    <property type="entry name" value="PROKAR_LIPOPROTEIN"/>
    <property type="match status" value="1"/>
</dbReference>
<keyword evidence="1" id="KW-0732">Signal</keyword>